<reference evidence="6" key="1">
    <citation type="journal article" date="2020" name="Stud. Mycol.">
        <title>101 Dothideomycetes genomes: a test case for predicting lifestyles and emergence of pathogens.</title>
        <authorList>
            <person name="Haridas S."/>
            <person name="Albert R."/>
            <person name="Binder M."/>
            <person name="Bloem J."/>
            <person name="Labutti K."/>
            <person name="Salamov A."/>
            <person name="Andreopoulos B."/>
            <person name="Baker S."/>
            <person name="Barry K."/>
            <person name="Bills G."/>
            <person name="Bluhm B."/>
            <person name="Cannon C."/>
            <person name="Castanera R."/>
            <person name="Culley D."/>
            <person name="Daum C."/>
            <person name="Ezra D."/>
            <person name="Gonzalez J."/>
            <person name="Henrissat B."/>
            <person name="Kuo A."/>
            <person name="Liang C."/>
            <person name="Lipzen A."/>
            <person name="Lutzoni F."/>
            <person name="Magnuson J."/>
            <person name="Mondo S."/>
            <person name="Nolan M."/>
            <person name="Ohm R."/>
            <person name="Pangilinan J."/>
            <person name="Park H.-J."/>
            <person name="Ramirez L."/>
            <person name="Alfaro M."/>
            <person name="Sun H."/>
            <person name="Tritt A."/>
            <person name="Yoshinaga Y."/>
            <person name="Zwiers L.-H."/>
            <person name="Turgeon B."/>
            <person name="Goodwin S."/>
            <person name="Spatafora J."/>
            <person name="Crous P."/>
            <person name="Grigoriev I."/>
        </authorList>
    </citation>
    <scope>NUCLEOTIDE SEQUENCE</scope>
    <source>
        <strain evidence="6">CBS 125425</strain>
    </source>
</reference>
<dbReference type="OrthoDB" id="1854899at2759"/>
<evidence type="ECO:0000256" key="2">
    <source>
        <dbReference type="ARBA" id="ARBA00010743"/>
    </source>
</evidence>
<gene>
    <name evidence="4" type="primary">MED20</name>
    <name evidence="6" type="ORF">EJ04DRAFT_551674</name>
</gene>
<name>A0A9P4R334_9PLEO</name>
<proteinExistence type="inferred from homology"/>
<keyword evidence="7" id="KW-1185">Reference proteome</keyword>
<comment type="similarity">
    <text evidence="2 4">Belongs to the Mediator complex subunit 20 family.</text>
</comment>
<feature type="region of interest" description="Disordered" evidence="5">
    <location>
        <begin position="86"/>
        <end position="110"/>
    </location>
</feature>
<protein>
    <recommendedName>
        <fullName evidence="4">Mediator of RNA polymerase II transcription subunit 20</fullName>
    </recommendedName>
    <alternativeName>
        <fullName evidence="4">Mediator complex subunit 20</fullName>
    </alternativeName>
</protein>
<dbReference type="Proteomes" id="UP000799444">
    <property type="component" value="Unassembled WGS sequence"/>
</dbReference>
<dbReference type="EMBL" id="ML996130">
    <property type="protein sequence ID" value="KAF2736001.1"/>
    <property type="molecule type" value="Genomic_DNA"/>
</dbReference>
<organism evidence="6 7">
    <name type="scientific">Polyplosphaeria fusca</name>
    <dbReference type="NCBI Taxonomy" id="682080"/>
    <lineage>
        <taxon>Eukaryota</taxon>
        <taxon>Fungi</taxon>
        <taxon>Dikarya</taxon>
        <taxon>Ascomycota</taxon>
        <taxon>Pezizomycotina</taxon>
        <taxon>Dothideomycetes</taxon>
        <taxon>Pleosporomycetidae</taxon>
        <taxon>Pleosporales</taxon>
        <taxon>Tetraplosphaeriaceae</taxon>
        <taxon>Polyplosphaeria</taxon>
    </lineage>
</organism>
<keyword evidence="4" id="KW-0804">Transcription</keyword>
<comment type="function">
    <text evidence="4">Component of the Mediator complex, a coactivator involved in the regulated transcription of nearly all RNA polymerase II-dependent genes. Mediator functions as a bridge to convey information from gene-specific regulatory proteins to the basal RNA polymerase II transcription machinery. Mediator is recruited to promoters by direct interactions with regulatory proteins and serves as a scaffold for the assembly of a functional preinitiation complex with RNA polymerase II and the general transcription factors.</text>
</comment>
<evidence type="ECO:0000256" key="3">
    <source>
        <dbReference type="ARBA" id="ARBA00023242"/>
    </source>
</evidence>
<evidence type="ECO:0000313" key="7">
    <source>
        <dbReference type="Proteomes" id="UP000799444"/>
    </source>
</evidence>
<comment type="subunit">
    <text evidence="4">Component of the Mediator complex.</text>
</comment>
<evidence type="ECO:0000256" key="5">
    <source>
        <dbReference type="SAM" id="MobiDB-lite"/>
    </source>
</evidence>
<dbReference type="GO" id="GO:0003712">
    <property type="term" value="F:transcription coregulator activity"/>
    <property type="evidence" value="ECO:0007669"/>
    <property type="project" value="InterPro"/>
</dbReference>
<evidence type="ECO:0000313" key="6">
    <source>
        <dbReference type="EMBL" id="KAF2736001.1"/>
    </source>
</evidence>
<dbReference type="GO" id="GO:0016592">
    <property type="term" value="C:mediator complex"/>
    <property type="evidence" value="ECO:0007669"/>
    <property type="project" value="InterPro"/>
</dbReference>
<dbReference type="AlphaFoldDB" id="A0A9P4R334"/>
<evidence type="ECO:0000256" key="1">
    <source>
        <dbReference type="ARBA" id="ARBA00004123"/>
    </source>
</evidence>
<keyword evidence="3 4" id="KW-0539">Nucleus</keyword>
<dbReference type="GO" id="GO:0006357">
    <property type="term" value="P:regulation of transcription by RNA polymerase II"/>
    <property type="evidence" value="ECO:0007669"/>
    <property type="project" value="InterPro"/>
</dbReference>
<dbReference type="InterPro" id="IPR013921">
    <property type="entry name" value="Mediator_Med20"/>
</dbReference>
<keyword evidence="4" id="KW-0805">Transcription regulation</keyword>
<evidence type="ECO:0000256" key="4">
    <source>
        <dbReference type="RuleBase" id="RU364152"/>
    </source>
</evidence>
<sequence>MKYSGIFFIPSSSATPDASKTLLTSLIQNLESHDSTTHLQTWHLTHHLLRSAIPPLPQPELPIFQHILHHTTLSSRTFCYVSPAPPTKNRAAERRKALHLPDSSTEPATRASLMSIPETQAKAWLDMQHKNLSALWTYKHALSVFGGQVYAVGQFEVGVGELRITRSVAGQTAPIGIAVCISTPVDGGGEEEGEGKEKGEVDLQAVQELVRVCWKVVVRGLELGKGEVREFWMDGVEKEWKGKEAVVRMWCELLKLRVGL</sequence>
<comment type="caution">
    <text evidence="6">The sequence shown here is derived from an EMBL/GenBank/DDBJ whole genome shotgun (WGS) entry which is preliminary data.</text>
</comment>
<keyword evidence="4" id="KW-0010">Activator</keyword>
<comment type="subcellular location">
    <subcellularLocation>
        <location evidence="1 4">Nucleus</location>
    </subcellularLocation>
</comment>
<accession>A0A9P4R334</accession>
<dbReference type="Pfam" id="PF08612">
    <property type="entry name" value="Med20"/>
    <property type="match status" value="1"/>
</dbReference>